<dbReference type="InterPro" id="IPR052957">
    <property type="entry name" value="Auxin_embryo_med"/>
</dbReference>
<feature type="region of interest" description="Disordered" evidence="1">
    <location>
        <begin position="1"/>
        <end position="23"/>
    </location>
</feature>
<accession>A0ABR0JWB6</accession>
<organism evidence="2 3">
    <name type="scientific">Lithohypha guttulata</name>
    <dbReference type="NCBI Taxonomy" id="1690604"/>
    <lineage>
        <taxon>Eukaryota</taxon>
        <taxon>Fungi</taxon>
        <taxon>Dikarya</taxon>
        <taxon>Ascomycota</taxon>
        <taxon>Pezizomycotina</taxon>
        <taxon>Eurotiomycetes</taxon>
        <taxon>Chaetothyriomycetidae</taxon>
        <taxon>Chaetothyriales</taxon>
        <taxon>Trichomeriaceae</taxon>
        <taxon>Lithohypha</taxon>
    </lineage>
</organism>
<evidence type="ECO:0000256" key="1">
    <source>
        <dbReference type="SAM" id="MobiDB-lite"/>
    </source>
</evidence>
<dbReference type="PANTHER" id="PTHR32387:SF0">
    <property type="entry name" value="PROTEIN NO VEIN"/>
    <property type="match status" value="1"/>
</dbReference>
<evidence type="ECO:0008006" key="4">
    <source>
        <dbReference type="Google" id="ProtNLM"/>
    </source>
</evidence>
<gene>
    <name evidence="2" type="ORF">LTR24_009781</name>
</gene>
<sequence>MGDSEQSEHDEDLGDLDKEPKSFEQAREIIDFLRSETGDLNDEDEAELQKTSERWRKRQRHKAGKLRKVLGNTAKTVSRELYTSKFRFIYELIQNADDAQYDTAQSDDIDPCLTFRIRKKELIVESNEDGFTLRNVQAICATGESSKKLDTTTTGEKGFGFKSVFGIANRVHVQSRFWSFSFRHNSHDDGLGMITPIWTDPSHHSLYKDIRTSFTLSYSDGSPDFLQTLIKEFDKHKAEILFALRKLVRVVISHEHISENVRTIVFEKKGNSRDEYIDIIQRSGNGEAARKQRYRNASYVVNNMPNDDLRMQSESYVQIGFPVNLEKNKPVRLPECQNVFAYLPVTQVAGLPFLIQADFVLIANRQDIPDTEWNTALLEGIVFAFVEEVKAMCKGRGSLRHVWMRFLPSQQDLGFFCDLYASIQQRLRKAKVFETRAAGKLVKASRIRIVPDQFTHQGDALFEDLDECDIYISTKYATKDYPALRGLGLEELSEAEMLDRTSGNRLQEKDIGDSWHASFIDFAQFLQQSTVGRSCLSELEMIPIMQAKELAWVSESSLSYAPVWLPYIVHEDSMRIAVPSDLRLSTLHPLAFADGARRAFFEGLGVTECEPTMVVDAILDRHKVRHQVRPIHDIVTHFEILFWFSTSYQQPVRGKIRALNAATKLRRPGLLYLHSDQPFGTKQLLRFTETSKSNTYLLHPLFEQSPMKSYVQDGKPWERWLAESFGIRTFPRLQSPSDASELDPVPRQVAEDNPAGLLPMLREHWSVEYAAVCHVHPEIVHEISMLRVPILPAGDLEALRVTYLPTEEVIQAVEECGVRGILPFLQLPFDDSTYESAVVDEWSFLKCFGVTCRVDLDFYLDILKMLRNRGTELRYEVDLHLVYAKIGESAKIADKPLLKAGRLRTLSDRRTNLTQEFFSENSAILSRDERWLSPNQCLWKGPSCLRLRPSLEQTYHEHASTRFLFVELLDIQNFSETDVYEEIRHIRKDHPVLTIGKPLHKRLTKCYTSFEELASGSDRTEEVHGTFRKESLIYAHSNWHTTTQCVWHTSVRLGERYGIASVYPDSQDIFQRVLGVEPVNCKVLLEQLVRLGEQSSKDRDEIKAVIRMIGQNLTSKGSEDNLQEAIAELRAVRFLPVIGVDASPTYETPKGSFYVADNERYAAAFEGKVKILDFTYEELNSLYRFFDLLSLQGQYLSKHVETSTEAENLTRSESLTNHLRKRSHALSCCAIYHRSPRYSNKSEQVHQLLLKSTVSTAEKLWTRLHIRQGKRRISVDSDRASIVLTEADGALQVSVPKQEEERISCYRLYLPMEIMRLFDIQDGAAERQIYRILNEADMEAEEIIRQEDIRAVPWLARPPPLTPKPVRNLRSSQSIERDLLPWLGSPVDSSQPFGSDEEVSETDSIALQVSHGPRRIPALPASLPRQNIATYDERSYGWLLGRVVDQAKRATMVDAAEHPSASLEPMNAQLAQMNLASSTSSDPEFSAIFGDSTTLTTKMGAAGELFVFEYLRASALPEFTIGNWRSRIRSEVRVLPQFEELQNWEAAEISDIMMEDDQGALELLLRSVASNAFATWEEASPAEGQESIEYLIEVKTTTGPCETPFWFSLNQYYLMRENALIPGQRPMRVFVLVRVFDLLSAQIGMKVYVDPWGLRGQTLRFVDSSLRIRVS</sequence>
<dbReference type="Gene3D" id="3.30.565.10">
    <property type="entry name" value="Histidine kinase-like ATPase, C-terminal domain"/>
    <property type="match status" value="1"/>
</dbReference>
<comment type="caution">
    <text evidence="2">The sequence shown here is derived from an EMBL/GenBank/DDBJ whole genome shotgun (WGS) entry which is preliminary data.</text>
</comment>
<keyword evidence="3" id="KW-1185">Reference proteome</keyword>
<dbReference type="InterPro" id="IPR036890">
    <property type="entry name" value="HATPase_C_sf"/>
</dbReference>
<reference evidence="2 3" key="1">
    <citation type="submission" date="2023-08" db="EMBL/GenBank/DDBJ databases">
        <title>Black Yeasts Isolated from many extreme environments.</title>
        <authorList>
            <person name="Coleine C."/>
            <person name="Stajich J.E."/>
            <person name="Selbmann L."/>
        </authorList>
    </citation>
    <scope>NUCLEOTIDE SEQUENCE [LARGE SCALE GENOMIC DNA]</scope>
    <source>
        <strain evidence="2 3">CCFEE 5885</strain>
    </source>
</reference>
<name>A0ABR0JWB6_9EURO</name>
<evidence type="ECO:0000313" key="2">
    <source>
        <dbReference type="EMBL" id="KAK5075888.1"/>
    </source>
</evidence>
<protein>
    <recommendedName>
        <fullName evidence="4">Protein NO VEIN C-terminal domain-containing protein</fullName>
    </recommendedName>
</protein>
<dbReference type="NCBIfam" id="NF047352">
    <property type="entry name" value="P_loop_sacsin"/>
    <property type="match status" value="1"/>
</dbReference>
<dbReference type="PANTHER" id="PTHR32387">
    <property type="entry name" value="WU:FJ29H11"/>
    <property type="match status" value="1"/>
</dbReference>
<dbReference type="SUPFAM" id="SSF55874">
    <property type="entry name" value="ATPase domain of HSP90 chaperone/DNA topoisomerase II/histidine kinase"/>
    <property type="match status" value="1"/>
</dbReference>
<evidence type="ECO:0000313" key="3">
    <source>
        <dbReference type="Proteomes" id="UP001345013"/>
    </source>
</evidence>
<dbReference type="EMBL" id="JAVRRG010000236">
    <property type="protein sequence ID" value="KAK5075888.1"/>
    <property type="molecule type" value="Genomic_DNA"/>
</dbReference>
<proteinExistence type="predicted"/>
<dbReference type="Proteomes" id="UP001345013">
    <property type="component" value="Unassembled WGS sequence"/>
</dbReference>